<dbReference type="STRING" id="1086013.SAMN05421774_11258"/>
<accession>A0A1N7QIR2</accession>
<proteinExistence type="predicted"/>
<dbReference type="Proteomes" id="UP000186141">
    <property type="component" value="Unassembled WGS sequence"/>
</dbReference>
<reference evidence="1 2" key="1">
    <citation type="submission" date="2017-01" db="EMBL/GenBank/DDBJ databases">
        <authorList>
            <person name="Mah S.A."/>
            <person name="Swanson W.J."/>
            <person name="Moy G.W."/>
            <person name="Vacquier V.D."/>
        </authorList>
    </citation>
    <scope>NUCLEOTIDE SEQUENCE [LARGE SCALE GENOMIC DNA]</scope>
    <source>
        <strain evidence="1 2">DSM 26375</strain>
    </source>
</reference>
<evidence type="ECO:0000313" key="2">
    <source>
        <dbReference type="Proteomes" id="UP000186141"/>
    </source>
</evidence>
<gene>
    <name evidence="1" type="ORF">SAMN05421774_11258</name>
</gene>
<name>A0A1N7QIR2_9RHOB</name>
<keyword evidence="2" id="KW-1185">Reference proteome</keyword>
<dbReference type="EMBL" id="FTOT01000012">
    <property type="protein sequence ID" value="SIT22755.1"/>
    <property type="molecule type" value="Genomic_DNA"/>
</dbReference>
<dbReference type="AlphaFoldDB" id="A0A1N7QIR2"/>
<sequence length="70" mass="7882">MTIDEAVARLNSQNAQIANAMMSLARAMSKTDIADRWIEELDKFIAAEGQQNFLLNLRDTLAQPAHRNTH</sequence>
<evidence type="ECO:0000313" key="1">
    <source>
        <dbReference type="EMBL" id="SIT22755.1"/>
    </source>
</evidence>
<protein>
    <submittedName>
        <fullName evidence="1">Uncharacterized protein</fullName>
    </submittedName>
</protein>
<dbReference type="RefSeq" id="WP_076534054.1">
    <property type="nucleotide sequence ID" value="NZ_BMEH01000012.1"/>
</dbReference>
<organism evidence="1 2">
    <name type="scientific">Gemmobacter megaterium</name>
    <dbReference type="NCBI Taxonomy" id="1086013"/>
    <lineage>
        <taxon>Bacteria</taxon>
        <taxon>Pseudomonadati</taxon>
        <taxon>Pseudomonadota</taxon>
        <taxon>Alphaproteobacteria</taxon>
        <taxon>Rhodobacterales</taxon>
        <taxon>Paracoccaceae</taxon>
        <taxon>Gemmobacter</taxon>
    </lineage>
</organism>